<dbReference type="Proteomes" id="UP000176494">
    <property type="component" value="Unassembled WGS sequence"/>
</dbReference>
<comment type="caution">
    <text evidence="2">The sequence shown here is derived from an EMBL/GenBank/DDBJ whole genome shotgun (WGS) entry which is preliminary data.</text>
</comment>
<keyword evidence="1" id="KW-0812">Transmembrane</keyword>
<feature type="transmembrane region" description="Helical" evidence="1">
    <location>
        <begin position="14"/>
        <end position="35"/>
    </location>
</feature>
<proteinExistence type="predicted"/>
<name>A0A1G2Q9T5_9BACT</name>
<evidence type="ECO:0000313" key="2">
    <source>
        <dbReference type="EMBL" id="OHA56909.1"/>
    </source>
</evidence>
<evidence type="ECO:0000313" key="3">
    <source>
        <dbReference type="Proteomes" id="UP000176494"/>
    </source>
</evidence>
<dbReference type="EMBL" id="MHTG01000026">
    <property type="protein sequence ID" value="OHA56909.1"/>
    <property type="molecule type" value="Genomic_DNA"/>
</dbReference>
<keyword evidence="1" id="KW-1133">Transmembrane helix</keyword>
<gene>
    <name evidence="2" type="ORF">A2114_00375</name>
</gene>
<organism evidence="2 3">
    <name type="scientific">Candidatus Vogelbacteria bacterium GWA1_51_14</name>
    <dbReference type="NCBI Taxonomy" id="1802435"/>
    <lineage>
        <taxon>Bacteria</taxon>
        <taxon>Candidatus Vogeliibacteriota</taxon>
    </lineage>
</organism>
<sequence length="159" mass="17315">MIKPKQHGALLVEVLIGSAIVASVLVLLAGSLVRFNLLAVDNLRRTQAAFLATEGLEAVRSLRDTSWTEAVATLNPGKEYYLVWVSDHWALDVTPTLIDNRFDRTVSVAAVSRDANYDIAATGTLDPDLWLVTAAVSWPTGRGTTTKQLSAYLTNLFDN</sequence>
<accession>A0A1G2Q9T5</accession>
<dbReference type="STRING" id="1802435.A2114_00375"/>
<dbReference type="AlphaFoldDB" id="A0A1G2Q9T5"/>
<reference evidence="2 3" key="1">
    <citation type="journal article" date="2016" name="Nat. Commun.">
        <title>Thousands of microbial genomes shed light on interconnected biogeochemical processes in an aquifer system.</title>
        <authorList>
            <person name="Anantharaman K."/>
            <person name="Brown C.T."/>
            <person name="Hug L.A."/>
            <person name="Sharon I."/>
            <person name="Castelle C.J."/>
            <person name="Probst A.J."/>
            <person name="Thomas B.C."/>
            <person name="Singh A."/>
            <person name="Wilkins M.J."/>
            <person name="Karaoz U."/>
            <person name="Brodie E.L."/>
            <person name="Williams K.H."/>
            <person name="Hubbard S.S."/>
            <person name="Banfield J.F."/>
        </authorList>
    </citation>
    <scope>NUCLEOTIDE SEQUENCE [LARGE SCALE GENOMIC DNA]</scope>
</reference>
<keyword evidence="1" id="KW-0472">Membrane</keyword>
<evidence type="ECO:0000256" key="1">
    <source>
        <dbReference type="SAM" id="Phobius"/>
    </source>
</evidence>
<evidence type="ECO:0008006" key="4">
    <source>
        <dbReference type="Google" id="ProtNLM"/>
    </source>
</evidence>
<protein>
    <recommendedName>
        <fullName evidence="4">Type 4 fimbrial biogenesis protein PilX N-terminal domain-containing protein</fullName>
    </recommendedName>
</protein>